<keyword evidence="6" id="KW-0479">Metal-binding</keyword>
<dbReference type="Pfam" id="PF04560">
    <property type="entry name" value="RNA_pol_Rpb2_7"/>
    <property type="match status" value="1"/>
</dbReference>
<dbReference type="Gene3D" id="3.90.1100.10">
    <property type="match status" value="2"/>
</dbReference>
<dbReference type="GO" id="GO:0006351">
    <property type="term" value="P:DNA-templated transcription"/>
    <property type="evidence" value="ECO:0007669"/>
    <property type="project" value="InterPro"/>
</dbReference>
<evidence type="ECO:0000256" key="3">
    <source>
        <dbReference type="ARBA" id="ARBA00022478"/>
    </source>
</evidence>
<dbReference type="PANTHER" id="PTHR20856">
    <property type="entry name" value="DNA-DIRECTED RNA POLYMERASE I SUBUNIT 2"/>
    <property type="match status" value="1"/>
</dbReference>
<evidence type="ECO:0000259" key="12">
    <source>
        <dbReference type="Pfam" id="PF04563"/>
    </source>
</evidence>
<feature type="domain" description="RNA polymerase Rpb2" evidence="11">
    <location>
        <begin position="195"/>
        <end position="378"/>
    </location>
</feature>
<evidence type="ECO:0000256" key="7">
    <source>
        <dbReference type="ARBA" id="ARBA00022833"/>
    </source>
</evidence>
<dbReference type="GO" id="GO:0000428">
    <property type="term" value="C:DNA-directed RNA polymerase complex"/>
    <property type="evidence" value="ECO:0007669"/>
    <property type="project" value="UniProtKB-KW"/>
</dbReference>
<evidence type="ECO:0000256" key="6">
    <source>
        <dbReference type="ARBA" id="ARBA00022723"/>
    </source>
</evidence>
<evidence type="ECO:0000256" key="1">
    <source>
        <dbReference type="ARBA" id="ARBA00006835"/>
    </source>
</evidence>
<evidence type="ECO:0000313" key="15">
    <source>
        <dbReference type="EMBL" id="QHS78910.1"/>
    </source>
</evidence>
<dbReference type="Gene3D" id="3.90.1800.10">
    <property type="entry name" value="RNA polymerase alpha subunit dimerisation domain"/>
    <property type="match status" value="1"/>
</dbReference>
<keyword evidence="3" id="KW-0240">DNA-directed RNA polymerase</keyword>
<dbReference type="InterPro" id="IPR007121">
    <property type="entry name" value="RNA_pol_bsu_CS"/>
</dbReference>
<dbReference type="InterPro" id="IPR007641">
    <property type="entry name" value="RNA_pol_Rpb2_7"/>
</dbReference>
<proteinExistence type="inferred from homology"/>
<protein>
    <recommendedName>
        <fullName evidence="2">DNA-directed RNA polymerase</fullName>
        <ecNumber evidence="2">2.7.7.6</ecNumber>
    </recommendedName>
</protein>
<dbReference type="AlphaFoldDB" id="A0A6C0AHI2"/>
<dbReference type="InterPro" id="IPR007646">
    <property type="entry name" value="RNA_pol_Rpb2_4"/>
</dbReference>
<organism evidence="15">
    <name type="scientific">viral metagenome</name>
    <dbReference type="NCBI Taxonomy" id="1070528"/>
    <lineage>
        <taxon>unclassified sequences</taxon>
        <taxon>metagenomes</taxon>
        <taxon>organismal metagenomes</taxon>
    </lineage>
</organism>
<feature type="domain" description="DNA-directed RNA polymerase subunit 2 hybrid-binding" evidence="9">
    <location>
        <begin position="687"/>
        <end position="1054"/>
    </location>
</feature>
<dbReference type="Pfam" id="PF04561">
    <property type="entry name" value="RNA_pol_Rpb2_2"/>
    <property type="match status" value="1"/>
</dbReference>
<dbReference type="GO" id="GO:0046872">
    <property type="term" value="F:metal ion binding"/>
    <property type="evidence" value="ECO:0007669"/>
    <property type="project" value="UniProtKB-KW"/>
</dbReference>
<dbReference type="InterPro" id="IPR014724">
    <property type="entry name" value="RNA_pol_RPB2_OB-fold"/>
</dbReference>
<evidence type="ECO:0000256" key="4">
    <source>
        <dbReference type="ARBA" id="ARBA00022679"/>
    </source>
</evidence>
<dbReference type="Gene3D" id="2.40.270.10">
    <property type="entry name" value="DNA-directed RNA polymerase, subunit 2, domain 6"/>
    <property type="match status" value="1"/>
</dbReference>
<dbReference type="GO" id="GO:0032549">
    <property type="term" value="F:ribonucleoside binding"/>
    <property type="evidence" value="ECO:0007669"/>
    <property type="project" value="InterPro"/>
</dbReference>
<evidence type="ECO:0000259" key="9">
    <source>
        <dbReference type="Pfam" id="PF00562"/>
    </source>
</evidence>
<feature type="domain" description="RNA polymerase Rpb2" evidence="10">
    <location>
        <begin position="1056"/>
        <end position="1147"/>
    </location>
</feature>
<dbReference type="SUPFAM" id="SSF64484">
    <property type="entry name" value="beta and beta-prime subunits of DNA dependent RNA-polymerase"/>
    <property type="match status" value="1"/>
</dbReference>
<evidence type="ECO:0000259" key="10">
    <source>
        <dbReference type="Pfam" id="PF04560"/>
    </source>
</evidence>
<keyword evidence="7" id="KW-0862">Zinc</keyword>
<dbReference type="InterPro" id="IPR037034">
    <property type="entry name" value="RNA_pol_Rpb2_2_sf"/>
</dbReference>
<keyword evidence="8" id="KW-0804">Transcription</keyword>
<dbReference type="Pfam" id="PF00562">
    <property type="entry name" value="RNA_pol_Rpb2_6"/>
    <property type="match status" value="1"/>
</dbReference>
<dbReference type="GO" id="GO:0003677">
    <property type="term" value="F:DNA binding"/>
    <property type="evidence" value="ECO:0007669"/>
    <property type="project" value="InterPro"/>
</dbReference>
<dbReference type="Gene3D" id="3.90.1110.10">
    <property type="entry name" value="RNA polymerase Rpb2, domain 2"/>
    <property type="match status" value="1"/>
</dbReference>
<comment type="similarity">
    <text evidence="1">Belongs to the RNA polymerase beta chain family.</text>
</comment>
<dbReference type="Gene3D" id="2.40.50.150">
    <property type="match status" value="1"/>
</dbReference>
<evidence type="ECO:0000256" key="2">
    <source>
        <dbReference type="ARBA" id="ARBA00012418"/>
    </source>
</evidence>
<feature type="domain" description="RNA polymerase beta subunit protrusion" evidence="12">
    <location>
        <begin position="26"/>
        <end position="436"/>
    </location>
</feature>
<sequence length="1149" mass="130869">MDAYVLQMDPWCAINAYFKDSHLQRLVQHQIESYNEFTMHQIRQTIEQFNPVVIHSDQNYNKELKLYSLEIMVRFTNFQISRPQIHENNGSTKVMFPQEARLRNFTYAATTTVDINVQYIVRSGPDLEEIQCFNNVLKQIHIGKLPIMLKSSSCVLTQYSHLSHEVTGECRYDPGGYFIINGSEKTVLGQERTAENKIYCFPATSHKYLFQAEMKCSPDSKRISPKQVNLYLSKQNGEYVIHVNIPRIRKHIPIGIVFRAMNVLSDKDICRYMTMDAMDKEFAELIRGSIMESSTCLTQDEALTYIAVHAMYTPIHSDKPSQRKQEFVVDVLRDDLFSQCKTREQQVHLLGYMANKLLLCALKRRPFDDRDSYLNKRISLTGSLLNDLYRNYFNKLVKDMQKQVIREINTGSWKSKEDYAQIITTTNVYKIIKSTTIENGLKRALSTGDFGTKQTIAKVGVAQVLNRLTYAASLSHLRRINNPSGQNGKLVAPRKLSATTWGFLCPAETPEGQSVGVVKNMSYMTHITVRSECSSLYKHVEPFLIPISLDMKTKVFVNGAWVGCSDNPQALFLSMKAKKAASIINVFTSVVFDYTYNEIHICNDSGRLVRPVFKVKEGQLLYTQEMTERLKRGTLMWDELIAGESSVIEYIDPCEQNASFISLSTTMEHSRYTHCELNPSTIFGVLASCIPFPDHNQSPRNTYQCAMGKQAVGVYVTNYDTRMDKTAWILNYPHRPLVDTRIMHMLKLHELPSGTPIIVAIMTHTGYNQEDSVMFNQGSLDRGLFRTTAFETKKDEDKKTHGEDEVRCKPDEQRTKGMKFSNYDKIGEDGLMPKNTLIENMDIVMGKVTPIKSARNDPTVKIKFEDSSKYHRTDEVCYMDKNYVGVNGDGYTTWKGRIRSDRIPQIGDKFSSRHGQKGTVGNIIPEVDMPFTAEGLKPDIIINPHAIPSRMTIGQLKETLLGKVLLELGMFGDGTAFTELSIETISKELLKVGYESNGNELLYNALSGEQMEISTFIGPVFYQRLKHMVVDKQHSRAKGPMVNLTRQPAEGRSRDGGLRFGEMERDCMVSHGAAAFTKGRMYDDSDAFVVYTCKKCGTIVSHNDVAPVHLCRLCENRTGFHKLRIPYACKLLFQELITMNVIPRMITRD</sequence>
<name>A0A6C0AHI2_9ZZZZ</name>
<evidence type="ECO:0000256" key="8">
    <source>
        <dbReference type="ARBA" id="ARBA00023163"/>
    </source>
</evidence>
<dbReference type="InterPro" id="IPR007642">
    <property type="entry name" value="RNA_pol_Rpb2_2"/>
</dbReference>
<dbReference type="FunFam" id="3.90.1800.10:FF:000002">
    <property type="entry name" value="DNA-directed RNA polymerase subunit beta"/>
    <property type="match status" value="1"/>
</dbReference>
<evidence type="ECO:0000259" key="14">
    <source>
        <dbReference type="Pfam" id="PF04566"/>
    </source>
</evidence>
<dbReference type="PROSITE" id="PS01166">
    <property type="entry name" value="RNA_POL_BETA"/>
    <property type="match status" value="1"/>
</dbReference>
<dbReference type="Pfam" id="PF04566">
    <property type="entry name" value="RNA_pol_Rpb2_4"/>
    <property type="match status" value="1"/>
</dbReference>
<evidence type="ECO:0000256" key="5">
    <source>
        <dbReference type="ARBA" id="ARBA00022695"/>
    </source>
</evidence>
<dbReference type="InterPro" id="IPR015712">
    <property type="entry name" value="DNA-dir_RNA_pol_su2"/>
</dbReference>
<feature type="domain" description="RNA polymerase Rpb2" evidence="13">
    <location>
        <begin position="463"/>
        <end position="527"/>
    </location>
</feature>
<dbReference type="InterPro" id="IPR007645">
    <property type="entry name" value="RNA_pol_Rpb2_3"/>
</dbReference>
<dbReference type="Pfam" id="PF04565">
    <property type="entry name" value="RNA_pol_Rpb2_3"/>
    <property type="match status" value="1"/>
</dbReference>
<feature type="domain" description="RNA polymerase Rpb2" evidence="14">
    <location>
        <begin position="555"/>
        <end position="616"/>
    </location>
</feature>
<dbReference type="InterPro" id="IPR037033">
    <property type="entry name" value="DNA-dir_RNAP_su2_hyb_sf"/>
</dbReference>
<dbReference type="InterPro" id="IPR007644">
    <property type="entry name" value="RNA_pol_bsu_protrusion"/>
</dbReference>
<keyword evidence="4" id="KW-0808">Transferase</keyword>
<dbReference type="EMBL" id="MN740625">
    <property type="protein sequence ID" value="QHS78910.1"/>
    <property type="molecule type" value="Genomic_DNA"/>
</dbReference>
<reference evidence="15" key="1">
    <citation type="journal article" date="2020" name="Nature">
        <title>Giant virus diversity and host interactions through global metagenomics.</title>
        <authorList>
            <person name="Schulz F."/>
            <person name="Roux S."/>
            <person name="Paez-Espino D."/>
            <person name="Jungbluth S."/>
            <person name="Walsh D.A."/>
            <person name="Denef V.J."/>
            <person name="McMahon K.D."/>
            <person name="Konstantinidis K.T."/>
            <person name="Eloe-Fadrosh E.A."/>
            <person name="Kyrpides N.C."/>
            <person name="Woyke T."/>
        </authorList>
    </citation>
    <scope>NUCLEOTIDE SEQUENCE</scope>
    <source>
        <strain evidence="15">GVMAG-S-1035118-87</strain>
    </source>
</reference>
<evidence type="ECO:0000259" key="13">
    <source>
        <dbReference type="Pfam" id="PF04565"/>
    </source>
</evidence>
<dbReference type="Pfam" id="PF04563">
    <property type="entry name" value="RNA_pol_Rpb2_1"/>
    <property type="match status" value="1"/>
</dbReference>
<evidence type="ECO:0000259" key="11">
    <source>
        <dbReference type="Pfam" id="PF04561"/>
    </source>
</evidence>
<dbReference type="EC" id="2.7.7.6" evidence="2"/>
<dbReference type="GO" id="GO:0003899">
    <property type="term" value="F:DNA-directed RNA polymerase activity"/>
    <property type="evidence" value="ECO:0007669"/>
    <property type="project" value="UniProtKB-EC"/>
</dbReference>
<keyword evidence="5" id="KW-0548">Nucleotidyltransferase</keyword>
<dbReference type="CDD" id="cd00653">
    <property type="entry name" value="RNA_pol_B_RPB2"/>
    <property type="match status" value="1"/>
</dbReference>
<dbReference type="InterPro" id="IPR007120">
    <property type="entry name" value="DNA-dir_RNAP_su2_dom"/>
</dbReference>
<accession>A0A6C0AHI2</accession>